<dbReference type="OrthoDB" id="2560628at2759"/>
<gene>
    <name evidence="4" type="ORF">CXQ85_003772</name>
</gene>
<organism evidence="4 5">
    <name type="scientific">Candidozyma haemuli</name>
    <dbReference type="NCBI Taxonomy" id="45357"/>
    <lineage>
        <taxon>Eukaryota</taxon>
        <taxon>Fungi</taxon>
        <taxon>Dikarya</taxon>
        <taxon>Ascomycota</taxon>
        <taxon>Saccharomycotina</taxon>
        <taxon>Pichiomycetes</taxon>
        <taxon>Metschnikowiaceae</taxon>
        <taxon>Candidozyma</taxon>
    </lineage>
</organism>
<feature type="transmembrane region" description="Helical" evidence="2">
    <location>
        <begin position="12"/>
        <end position="32"/>
    </location>
</feature>
<dbReference type="EMBL" id="PKFO01000011">
    <property type="protein sequence ID" value="PVH23482.1"/>
    <property type="molecule type" value="Genomic_DNA"/>
</dbReference>
<comment type="caution">
    <text evidence="4">The sequence shown here is derived from an EMBL/GenBank/DDBJ whole genome shotgun (WGS) entry which is preliminary data.</text>
</comment>
<dbReference type="GeneID" id="37009102"/>
<dbReference type="PANTHER" id="PTHR42109:SF2">
    <property type="entry name" value="INTEGRAL MEMBRANE PROTEIN"/>
    <property type="match status" value="1"/>
</dbReference>
<evidence type="ECO:0000313" key="4">
    <source>
        <dbReference type="EMBL" id="PVH23482.1"/>
    </source>
</evidence>
<evidence type="ECO:0000256" key="1">
    <source>
        <dbReference type="SAM" id="MobiDB-lite"/>
    </source>
</evidence>
<feature type="transmembrane region" description="Helical" evidence="2">
    <location>
        <begin position="240"/>
        <end position="265"/>
    </location>
</feature>
<feature type="transmembrane region" description="Helical" evidence="2">
    <location>
        <begin position="39"/>
        <end position="60"/>
    </location>
</feature>
<feature type="domain" description="DUF7702" evidence="3">
    <location>
        <begin position="16"/>
        <end position="258"/>
    </location>
</feature>
<feature type="transmembrane region" description="Helical" evidence="2">
    <location>
        <begin position="72"/>
        <end position="94"/>
    </location>
</feature>
<feature type="region of interest" description="Disordered" evidence="1">
    <location>
        <begin position="273"/>
        <end position="297"/>
    </location>
</feature>
<proteinExistence type="predicted"/>
<evidence type="ECO:0000256" key="2">
    <source>
        <dbReference type="SAM" id="Phobius"/>
    </source>
</evidence>
<evidence type="ECO:0000259" key="3">
    <source>
        <dbReference type="Pfam" id="PF24800"/>
    </source>
</evidence>
<feature type="transmembrane region" description="Helical" evidence="2">
    <location>
        <begin position="166"/>
        <end position="184"/>
    </location>
</feature>
<sequence>MSGFEHTDSGIAGSVYLALYTIYSAFMIYVVYKKGFKTVYTVLLTFPIIRFGSQLCGVVFSKLGIEQLDWLIAYLVLGAEGYFVLILCAFKFVAQAQKAETGNSWVEDEGFDIPGLRFFTKSWSRMFHMLLIPANSLVIAGGTMLTGVTDLEKEHDKVQTSKGIRTAGQVTFLFMTFIVVVFSLKAYTNERVRNHFNITVLLCCPFLIVRGIFGVLSIYIEDMNYFQFSNYSADGVNHKLVVYEYVLSTTMEFVASCFLMSNFFLEKRYKKDDIESWSESDRQQDAFPSDSGEDIKA</sequence>
<feature type="transmembrane region" description="Helical" evidence="2">
    <location>
        <begin position="126"/>
        <end position="146"/>
    </location>
</feature>
<feature type="compositionally biased region" description="Basic and acidic residues" evidence="1">
    <location>
        <begin position="273"/>
        <end position="284"/>
    </location>
</feature>
<dbReference type="RefSeq" id="XP_025344422.1">
    <property type="nucleotide sequence ID" value="XM_025487406.1"/>
</dbReference>
<dbReference type="InterPro" id="IPR056119">
    <property type="entry name" value="DUF7702"/>
</dbReference>
<accession>A0A2V1B048</accession>
<protein>
    <recommendedName>
        <fullName evidence="3">DUF7702 domain-containing protein</fullName>
    </recommendedName>
</protein>
<feature type="transmembrane region" description="Helical" evidence="2">
    <location>
        <begin position="196"/>
        <end position="220"/>
    </location>
</feature>
<dbReference type="PANTHER" id="PTHR42109">
    <property type="entry name" value="UNPLACED GENOMIC SCAFFOLD UM_SCAF_CONTIG_1.265, WHOLE GENOME SHOTGUN SEQUENCE"/>
    <property type="match status" value="1"/>
</dbReference>
<keyword evidence="2" id="KW-1133">Transmembrane helix</keyword>
<reference evidence="4 5" key="1">
    <citation type="submission" date="2017-12" db="EMBL/GenBank/DDBJ databases">
        <title>Genome Sequence of a Multidrug-Resistant Candida haemulonii Isolate from a Patient with Chronic Leg Ulcers in Israel.</title>
        <authorList>
            <person name="Chow N.A."/>
            <person name="Gade L."/>
            <person name="Batra D."/>
            <person name="Rowe L.A."/>
            <person name="Ben-Ami R."/>
            <person name="Loparev V.N."/>
            <person name="Litvintseva A.P."/>
        </authorList>
    </citation>
    <scope>NUCLEOTIDE SEQUENCE [LARGE SCALE GENOMIC DNA]</scope>
    <source>
        <strain evidence="4 5">B11899</strain>
    </source>
</reference>
<keyword evidence="2" id="KW-0472">Membrane</keyword>
<name>A0A2V1B048_9ASCO</name>
<keyword evidence="2" id="KW-0812">Transmembrane</keyword>
<dbReference type="Pfam" id="PF24800">
    <property type="entry name" value="DUF7702"/>
    <property type="match status" value="1"/>
</dbReference>
<dbReference type="Proteomes" id="UP000244309">
    <property type="component" value="Unassembled WGS sequence"/>
</dbReference>
<evidence type="ECO:0000313" key="5">
    <source>
        <dbReference type="Proteomes" id="UP000244309"/>
    </source>
</evidence>
<dbReference type="AlphaFoldDB" id="A0A2V1B048"/>
<keyword evidence="5" id="KW-1185">Reference proteome</keyword>
<dbReference type="VEuPathDB" id="FungiDB:CXQ85_003772"/>